<feature type="transmembrane region" description="Helical" evidence="6">
    <location>
        <begin position="322"/>
        <end position="345"/>
    </location>
</feature>
<protein>
    <submittedName>
        <fullName evidence="8">MFS family permease</fullName>
    </submittedName>
</protein>
<evidence type="ECO:0000256" key="6">
    <source>
        <dbReference type="SAM" id="Phobius"/>
    </source>
</evidence>
<dbReference type="SUPFAM" id="SSF103473">
    <property type="entry name" value="MFS general substrate transporter"/>
    <property type="match status" value="1"/>
</dbReference>
<feature type="transmembrane region" description="Helical" evidence="6">
    <location>
        <begin position="26"/>
        <end position="51"/>
    </location>
</feature>
<keyword evidence="3 6" id="KW-0812">Transmembrane</keyword>
<feature type="transmembrane region" description="Helical" evidence="6">
    <location>
        <begin position="460"/>
        <end position="478"/>
    </location>
</feature>
<feature type="transmembrane region" description="Helical" evidence="6">
    <location>
        <begin position="247"/>
        <end position="266"/>
    </location>
</feature>
<organism evidence="8 9">
    <name type="scientific">Arthrobacter bambusae</name>
    <dbReference type="NCBI Taxonomy" id="1338426"/>
    <lineage>
        <taxon>Bacteria</taxon>
        <taxon>Bacillati</taxon>
        <taxon>Actinomycetota</taxon>
        <taxon>Actinomycetes</taxon>
        <taxon>Micrococcales</taxon>
        <taxon>Micrococcaceae</taxon>
        <taxon>Arthrobacter</taxon>
    </lineage>
</organism>
<feature type="transmembrane region" description="Helical" evidence="6">
    <location>
        <begin position="183"/>
        <end position="201"/>
    </location>
</feature>
<dbReference type="EMBL" id="JBEPSN010000001">
    <property type="protein sequence ID" value="MET4538628.1"/>
    <property type="molecule type" value="Genomic_DNA"/>
</dbReference>
<dbReference type="PANTHER" id="PTHR42718:SF9">
    <property type="entry name" value="MAJOR FACILITATOR SUPERFAMILY MULTIDRUG TRANSPORTER MFSC"/>
    <property type="match status" value="1"/>
</dbReference>
<reference evidence="8 9" key="1">
    <citation type="submission" date="2024-06" db="EMBL/GenBank/DDBJ databases">
        <title>Sorghum-associated microbial communities from plants grown in Nebraska, USA.</title>
        <authorList>
            <person name="Schachtman D."/>
        </authorList>
    </citation>
    <scope>NUCLEOTIDE SEQUENCE [LARGE SCALE GENOMIC DNA]</scope>
    <source>
        <strain evidence="8 9">3552</strain>
    </source>
</reference>
<dbReference type="InterPro" id="IPR020846">
    <property type="entry name" value="MFS_dom"/>
</dbReference>
<feature type="transmembrane region" description="Helical" evidence="6">
    <location>
        <begin position="286"/>
        <end position="310"/>
    </location>
</feature>
<dbReference type="PANTHER" id="PTHR42718">
    <property type="entry name" value="MAJOR FACILITATOR SUPERFAMILY MULTIDRUG TRANSPORTER MFSC"/>
    <property type="match status" value="1"/>
</dbReference>
<feature type="transmembrane region" description="Helical" evidence="6">
    <location>
        <begin position="94"/>
        <end position="113"/>
    </location>
</feature>
<evidence type="ECO:0000259" key="7">
    <source>
        <dbReference type="PROSITE" id="PS50850"/>
    </source>
</evidence>
<feature type="transmembrane region" description="Helical" evidence="6">
    <location>
        <begin position="381"/>
        <end position="406"/>
    </location>
</feature>
<keyword evidence="5 6" id="KW-0472">Membrane</keyword>
<comment type="subcellular location">
    <subcellularLocation>
        <location evidence="1">Cell membrane</location>
        <topology evidence="1">Multi-pass membrane protein</topology>
    </subcellularLocation>
</comment>
<sequence length="489" mass="50969">MKSNPELLTASDSPTRGTLDWKYKGMLMGITFSGLMMLNEVGALMAIPLYTSMSVELGLTPTQVSWALLSTLLMGAVSIAFLSKAGDLFGHRKLLLVSVSMIFIGYVISALAVNFETLVIGRALVGITAGQALIIGIMNDRLTALSRQKAIGVIAGGQAIGVTLGFGLGGLMIELGATWRHSFWIGAALTLISLLGVAVWGSDSDAVVRNRSIKKHIDIVSVGILGLSLTAICVGISQSTVWGLTSLSTLAFFFGGLLGLGVWFSWERRSKNPLVDISLLVSRRLLPAYAVFIAMGVGGMITFNLILGYAQTPFPVAGYGFGLSPLVAGFLFIPMTVAGIVVGRGIPRMLGRVRPRIPFVGGAVLLLVAFAWQYFMHEHLWGVLVGVLLYGVAYTMLLTIAISVIAAEAPEGKGAGTAAIYIGIALTGASVGAALFGAVIGMGVTPANPIPAAGNYDAGWLVGVGAAVVAIIATASLSRDVELTEAVSH</sequence>
<feature type="transmembrane region" description="Helical" evidence="6">
    <location>
        <begin position="357"/>
        <end position="375"/>
    </location>
</feature>
<feature type="transmembrane region" description="Helical" evidence="6">
    <location>
        <begin position="150"/>
        <end position="171"/>
    </location>
</feature>
<evidence type="ECO:0000256" key="2">
    <source>
        <dbReference type="ARBA" id="ARBA00022448"/>
    </source>
</evidence>
<dbReference type="Pfam" id="PF07690">
    <property type="entry name" value="MFS_1"/>
    <property type="match status" value="1"/>
</dbReference>
<keyword evidence="2" id="KW-0813">Transport</keyword>
<evidence type="ECO:0000313" key="8">
    <source>
        <dbReference type="EMBL" id="MET4538628.1"/>
    </source>
</evidence>
<evidence type="ECO:0000256" key="4">
    <source>
        <dbReference type="ARBA" id="ARBA00022989"/>
    </source>
</evidence>
<gene>
    <name evidence="8" type="ORF">ABIE37_000383</name>
</gene>
<dbReference type="InterPro" id="IPR036259">
    <property type="entry name" value="MFS_trans_sf"/>
</dbReference>
<evidence type="ECO:0000256" key="3">
    <source>
        <dbReference type="ARBA" id="ARBA00022692"/>
    </source>
</evidence>
<name>A0ABV2P1I8_9MICC</name>
<feature type="transmembrane region" description="Helical" evidence="6">
    <location>
        <begin position="418"/>
        <end position="440"/>
    </location>
</feature>
<dbReference type="Gene3D" id="1.20.1250.20">
    <property type="entry name" value="MFS general substrate transporter like domains"/>
    <property type="match status" value="1"/>
</dbReference>
<feature type="transmembrane region" description="Helical" evidence="6">
    <location>
        <begin position="119"/>
        <end position="138"/>
    </location>
</feature>
<keyword evidence="4 6" id="KW-1133">Transmembrane helix</keyword>
<dbReference type="PROSITE" id="PS50850">
    <property type="entry name" value="MFS"/>
    <property type="match status" value="1"/>
</dbReference>
<feature type="transmembrane region" description="Helical" evidence="6">
    <location>
        <begin position="222"/>
        <end position="241"/>
    </location>
</feature>
<dbReference type="InterPro" id="IPR011701">
    <property type="entry name" value="MFS"/>
</dbReference>
<evidence type="ECO:0000313" key="9">
    <source>
        <dbReference type="Proteomes" id="UP001549307"/>
    </source>
</evidence>
<evidence type="ECO:0000256" key="5">
    <source>
        <dbReference type="ARBA" id="ARBA00023136"/>
    </source>
</evidence>
<feature type="domain" description="Major facilitator superfamily (MFS) profile" evidence="7">
    <location>
        <begin position="26"/>
        <end position="482"/>
    </location>
</feature>
<dbReference type="Proteomes" id="UP001549307">
    <property type="component" value="Unassembled WGS sequence"/>
</dbReference>
<proteinExistence type="predicted"/>
<evidence type="ECO:0000256" key="1">
    <source>
        <dbReference type="ARBA" id="ARBA00004651"/>
    </source>
</evidence>
<feature type="transmembrane region" description="Helical" evidence="6">
    <location>
        <begin position="63"/>
        <end position="82"/>
    </location>
</feature>
<keyword evidence="9" id="KW-1185">Reference proteome</keyword>
<accession>A0ABV2P1I8</accession>
<comment type="caution">
    <text evidence="8">The sequence shown here is derived from an EMBL/GenBank/DDBJ whole genome shotgun (WGS) entry which is preliminary data.</text>
</comment>